<sequence length="71" mass="7878">MLPEILFSILLTLVSGPASSGLTGVVYRRVVTSAVDHKATTRAAHWFWLKLAHGAQTLRHGCYTKEYYLSS</sequence>
<keyword evidence="1" id="KW-0732">Signal</keyword>
<proteinExistence type="predicted"/>
<name>A0A2M4DJH8_ANODA</name>
<dbReference type="AlphaFoldDB" id="A0A2M4DJH8"/>
<reference evidence="2" key="1">
    <citation type="submission" date="2018-01" db="EMBL/GenBank/DDBJ databases">
        <title>An insight into the sialome of Amazonian anophelines.</title>
        <authorList>
            <person name="Ribeiro J.M."/>
            <person name="Scarpassa V."/>
            <person name="Calvo E."/>
        </authorList>
    </citation>
    <scope>NUCLEOTIDE SEQUENCE</scope>
</reference>
<accession>A0A2M4DJH8</accession>
<organism evidence="2">
    <name type="scientific">Anopheles darlingi</name>
    <name type="common">Mosquito</name>
    <dbReference type="NCBI Taxonomy" id="43151"/>
    <lineage>
        <taxon>Eukaryota</taxon>
        <taxon>Metazoa</taxon>
        <taxon>Ecdysozoa</taxon>
        <taxon>Arthropoda</taxon>
        <taxon>Hexapoda</taxon>
        <taxon>Insecta</taxon>
        <taxon>Pterygota</taxon>
        <taxon>Neoptera</taxon>
        <taxon>Endopterygota</taxon>
        <taxon>Diptera</taxon>
        <taxon>Nematocera</taxon>
        <taxon>Culicoidea</taxon>
        <taxon>Culicidae</taxon>
        <taxon>Anophelinae</taxon>
        <taxon>Anopheles</taxon>
    </lineage>
</organism>
<evidence type="ECO:0000313" key="2">
    <source>
        <dbReference type="EMBL" id="MBW77691.1"/>
    </source>
</evidence>
<feature type="chain" id="PRO_5014928295" evidence="1">
    <location>
        <begin position="21"/>
        <end position="71"/>
    </location>
</feature>
<evidence type="ECO:0000256" key="1">
    <source>
        <dbReference type="SAM" id="SignalP"/>
    </source>
</evidence>
<feature type="signal peptide" evidence="1">
    <location>
        <begin position="1"/>
        <end position="20"/>
    </location>
</feature>
<protein>
    <submittedName>
        <fullName evidence="2">Putative secreted protein</fullName>
    </submittedName>
</protein>
<dbReference type="EMBL" id="GGFL01013513">
    <property type="protein sequence ID" value="MBW77691.1"/>
    <property type="molecule type" value="Transcribed_RNA"/>
</dbReference>